<feature type="chain" id="PRO_5020233653" description="Thiol:disulfide interchange protein" evidence="9">
    <location>
        <begin position="24"/>
        <end position="222"/>
    </location>
</feature>
<reference evidence="11 12" key="1">
    <citation type="submission" date="2019-03" db="EMBL/GenBank/DDBJ databases">
        <title>Genomic Encyclopedia of Type Strains, Phase IV (KMG-IV): sequencing the most valuable type-strain genomes for metagenomic binning, comparative biology and taxonomic classification.</title>
        <authorList>
            <person name="Goeker M."/>
        </authorList>
    </citation>
    <scope>NUCLEOTIDE SEQUENCE [LARGE SCALE GENOMIC DNA]</scope>
    <source>
        <strain evidence="11 12">DSM 19610</strain>
    </source>
</reference>
<dbReference type="GO" id="GO:0016491">
    <property type="term" value="F:oxidoreductase activity"/>
    <property type="evidence" value="ECO:0007669"/>
    <property type="project" value="InterPro"/>
</dbReference>
<dbReference type="Pfam" id="PF01323">
    <property type="entry name" value="DSBA"/>
    <property type="match status" value="1"/>
</dbReference>
<feature type="signal peptide" evidence="9">
    <location>
        <begin position="1"/>
        <end position="23"/>
    </location>
</feature>
<evidence type="ECO:0000256" key="2">
    <source>
        <dbReference type="ARBA" id="ARBA00005791"/>
    </source>
</evidence>
<dbReference type="InterPro" id="IPR013766">
    <property type="entry name" value="Thioredoxin_domain"/>
</dbReference>
<dbReference type="AlphaFoldDB" id="A0A4R1HA70"/>
<accession>A0A4R1HA70</accession>
<keyword evidence="12" id="KW-1185">Reference proteome</keyword>
<dbReference type="Gene3D" id="3.40.30.10">
    <property type="entry name" value="Glutaredoxin"/>
    <property type="match status" value="1"/>
</dbReference>
<evidence type="ECO:0000256" key="7">
    <source>
        <dbReference type="PIRNR" id="PIRNR001488"/>
    </source>
</evidence>
<keyword evidence="4 7" id="KW-0574">Periplasm</keyword>
<comment type="subcellular location">
    <subcellularLocation>
        <location evidence="1 7">Periplasm</location>
    </subcellularLocation>
</comment>
<evidence type="ECO:0000256" key="4">
    <source>
        <dbReference type="ARBA" id="ARBA00022764"/>
    </source>
</evidence>
<comment type="similarity">
    <text evidence="2">Belongs to the thioredoxin family. DsbA subfamily.</text>
</comment>
<dbReference type="RefSeq" id="WP_165869133.1">
    <property type="nucleotide sequence ID" value="NZ_SMFX01000001.1"/>
</dbReference>
<evidence type="ECO:0000313" key="12">
    <source>
        <dbReference type="Proteomes" id="UP000295707"/>
    </source>
</evidence>
<keyword evidence="6" id="KW-0676">Redox-active center</keyword>
<dbReference type="InterPro" id="IPR050824">
    <property type="entry name" value="Thiol_disulfide_DsbA"/>
</dbReference>
<feature type="disulfide bond" description="Redox-active" evidence="8">
    <location>
        <begin position="62"/>
        <end position="65"/>
    </location>
</feature>
<dbReference type="InterPro" id="IPR001853">
    <property type="entry name" value="DSBA-like_thioredoxin_dom"/>
</dbReference>
<proteinExistence type="inferred from homology"/>
<organism evidence="11 12">
    <name type="scientific">Thiogranum longum</name>
    <dbReference type="NCBI Taxonomy" id="1537524"/>
    <lineage>
        <taxon>Bacteria</taxon>
        <taxon>Pseudomonadati</taxon>
        <taxon>Pseudomonadota</taxon>
        <taxon>Gammaproteobacteria</taxon>
        <taxon>Chromatiales</taxon>
        <taxon>Ectothiorhodospiraceae</taxon>
        <taxon>Thiogranum</taxon>
    </lineage>
</organism>
<dbReference type="InterPro" id="IPR036249">
    <property type="entry name" value="Thioredoxin-like_sf"/>
</dbReference>
<gene>
    <name evidence="11" type="ORF">DFR30_1493</name>
</gene>
<name>A0A4R1HA70_9GAMM</name>
<evidence type="ECO:0000256" key="9">
    <source>
        <dbReference type="SAM" id="SignalP"/>
    </source>
</evidence>
<dbReference type="Proteomes" id="UP000295707">
    <property type="component" value="Unassembled WGS sequence"/>
</dbReference>
<keyword evidence="5 7" id="KW-1015">Disulfide bond</keyword>
<evidence type="ECO:0000259" key="10">
    <source>
        <dbReference type="PROSITE" id="PS51352"/>
    </source>
</evidence>
<evidence type="ECO:0000256" key="8">
    <source>
        <dbReference type="PIRSR" id="PIRSR001488-1"/>
    </source>
</evidence>
<comment type="caution">
    <text evidence="11">The sequence shown here is derived from an EMBL/GenBank/DDBJ whole genome shotgun (WGS) entry which is preliminary data.</text>
</comment>
<keyword evidence="3 9" id="KW-0732">Signal</keyword>
<evidence type="ECO:0000256" key="5">
    <source>
        <dbReference type="ARBA" id="ARBA00023157"/>
    </source>
</evidence>
<protein>
    <recommendedName>
        <fullName evidence="7">Thiol:disulfide interchange protein</fullName>
    </recommendedName>
</protein>
<dbReference type="PANTHER" id="PTHR35891:SF3">
    <property type="entry name" value="THIOL:DISULFIDE INTERCHANGE PROTEIN DSBL"/>
    <property type="match status" value="1"/>
</dbReference>
<feature type="domain" description="Thioredoxin" evidence="10">
    <location>
        <begin position="15"/>
        <end position="208"/>
    </location>
</feature>
<dbReference type="SUPFAM" id="SSF52833">
    <property type="entry name" value="Thioredoxin-like"/>
    <property type="match status" value="1"/>
</dbReference>
<dbReference type="InterPro" id="IPR023205">
    <property type="entry name" value="DsbA/DsbL"/>
</dbReference>
<evidence type="ECO:0000313" key="11">
    <source>
        <dbReference type="EMBL" id="TCK18218.1"/>
    </source>
</evidence>
<dbReference type="EMBL" id="SMFX01000001">
    <property type="protein sequence ID" value="TCK18218.1"/>
    <property type="molecule type" value="Genomic_DNA"/>
</dbReference>
<evidence type="ECO:0000256" key="3">
    <source>
        <dbReference type="ARBA" id="ARBA00022729"/>
    </source>
</evidence>
<evidence type="ECO:0000256" key="1">
    <source>
        <dbReference type="ARBA" id="ARBA00004418"/>
    </source>
</evidence>
<dbReference type="PIRSF" id="PIRSF001488">
    <property type="entry name" value="Tdi_protein"/>
    <property type="match status" value="1"/>
</dbReference>
<dbReference type="PANTHER" id="PTHR35891">
    <property type="entry name" value="THIOL:DISULFIDE INTERCHANGE PROTEIN DSBA"/>
    <property type="match status" value="1"/>
</dbReference>
<evidence type="ECO:0000256" key="6">
    <source>
        <dbReference type="ARBA" id="ARBA00023284"/>
    </source>
</evidence>
<dbReference type="PROSITE" id="PS51352">
    <property type="entry name" value="THIOREDOXIN_2"/>
    <property type="match status" value="1"/>
</dbReference>
<sequence>MKNTLSWMLLTLILLGFGQLSMAGATEDRFREGSQYQRIDPPAPLTDQTDKVEVVEMFFYACPHCYQLEPRMTRWLAEKPYVNFQRMPAIIGPSWADQARAFYMIRALGDFDRMHAALFKAIHEDGKQIYNEYSVVEFFASQGVDRKKALDLYLSPEIAASVNQARIKTVKYGLRGVPAVIVNGKYKTAPFFVHNQDEMIEVVDSLVEKERHKMSTANVQEK</sequence>
<dbReference type="GO" id="GO:0042597">
    <property type="term" value="C:periplasmic space"/>
    <property type="evidence" value="ECO:0007669"/>
    <property type="project" value="UniProtKB-SubCell"/>
</dbReference>
<dbReference type="CDD" id="cd03019">
    <property type="entry name" value="DsbA_DsbA"/>
    <property type="match status" value="1"/>
</dbReference>